<comment type="caution">
    <text evidence="2">The sequence shown here is derived from an EMBL/GenBank/DDBJ whole genome shotgun (WGS) entry which is preliminary data.</text>
</comment>
<proteinExistence type="predicted"/>
<organism evidence="2 3">
    <name type="scientific">Treponema vincentii F0403</name>
    <dbReference type="NCBI Taxonomy" id="1125702"/>
    <lineage>
        <taxon>Bacteria</taxon>
        <taxon>Pseudomonadati</taxon>
        <taxon>Spirochaetota</taxon>
        <taxon>Spirochaetia</taxon>
        <taxon>Spirochaetales</taxon>
        <taxon>Treponemataceae</taxon>
        <taxon>Treponema</taxon>
    </lineage>
</organism>
<dbReference type="Proteomes" id="UP000014605">
    <property type="component" value="Unassembled WGS sequence"/>
</dbReference>
<name>S3LEU4_9SPIR</name>
<protein>
    <submittedName>
        <fullName evidence="2">Uncharacterized protein</fullName>
    </submittedName>
</protein>
<dbReference type="AlphaFoldDB" id="S3LEU4"/>
<feature type="transmembrane region" description="Helical" evidence="1">
    <location>
        <begin position="12"/>
        <end position="29"/>
    </location>
</feature>
<accession>S3LEU4</accession>
<dbReference type="HOGENOM" id="CLU_2811212_0_0_12"/>
<evidence type="ECO:0000256" key="1">
    <source>
        <dbReference type="SAM" id="Phobius"/>
    </source>
</evidence>
<keyword evidence="3" id="KW-1185">Reference proteome</keyword>
<gene>
    <name evidence="2" type="ORF">HMPREF1222_00294</name>
</gene>
<evidence type="ECO:0000313" key="3">
    <source>
        <dbReference type="Proteomes" id="UP000014605"/>
    </source>
</evidence>
<keyword evidence="1" id="KW-0472">Membrane</keyword>
<keyword evidence="1" id="KW-0812">Transmembrane</keyword>
<evidence type="ECO:0000313" key="2">
    <source>
        <dbReference type="EMBL" id="EPF48031.1"/>
    </source>
</evidence>
<keyword evidence="1" id="KW-1133">Transmembrane helix</keyword>
<dbReference type="EMBL" id="ATFC01000001">
    <property type="protein sequence ID" value="EPF48031.1"/>
    <property type="molecule type" value="Genomic_DNA"/>
</dbReference>
<reference evidence="2 3" key="1">
    <citation type="submission" date="2013-04" db="EMBL/GenBank/DDBJ databases">
        <title>The Genome Sequence of Treponema vincentii F0403.</title>
        <authorList>
            <consortium name="The Broad Institute Genomics Platform"/>
            <person name="Earl A."/>
            <person name="Ward D."/>
            <person name="Feldgarden M."/>
            <person name="Gevers D."/>
            <person name="Leonetti C."/>
            <person name="Izard J."/>
            <person name="Walker B."/>
            <person name="Young S."/>
            <person name="Zeng Q."/>
            <person name="Gargeya S."/>
            <person name="Fitzgerald M."/>
            <person name="Haas B."/>
            <person name="Abouelleil A."/>
            <person name="Allen A.W."/>
            <person name="Alvarado L."/>
            <person name="Arachchi H.M."/>
            <person name="Berlin A.M."/>
            <person name="Chapman S.B."/>
            <person name="Gainer-Dewar J."/>
            <person name="Goldberg J."/>
            <person name="Griggs A."/>
            <person name="Gujja S."/>
            <person name="Hansen M."/>
            <person name="Howarth C."/>
            <person name="Imamovic A."/>
            <person name="Ireland A."/>
            <person name="Larimer J."/>
            <person name="McCowan C."/>
            <person name="Murphy C."/>
            <person name="Pearson M."/>
            <person name="Poon T.W."/>
            <person name="Priest M."/>
            <person name="Roberts A."/>
            <person name="Saif S."/>
            <person name="Shea T."/>
            <person name="Sisk P."/>
            <person name="Sykes S."/>
            <person name="Wortman J."/>
            <person name="Nusbaum C."/>
            <person name="Birren B."/>
        </authorList>
    </citation>
    <scope>NUCLEOTIDE SEQUENCE [LARGE SCALE GENOMIC DNA]</scope>
    <source>
        <strain evidence="2 3">F0403</strain>
    </source>
</reference>
<sequence length="67" mass="7742">MNLNISEINGKFFKWAATVLILVGIIKILERIGRTELNALDFLQVDIEDFLLHRCCSAELKTAERFF</sequence>